<dbReference type="AlphaFoldDB" id="A0ABD3P579"/>
<name>A0ABD3P579_9STRA</name>
<gene>
    <name evidence="2" type="ORF">HJC23_013425</name>
</gene>
<evidence type="ECO:0000256" key="1">
    <source>
        <dbReference type="SAM" id="Phobius"/>
    </source>
</evidence>
<keyword evidence="3" id="KW-1185">Reference proteome</keyword>
<evidence type="ECO:0000313" key="3">
    <source>
        <dbReference type="Proteomes" id="UP001516023"/>
    </source>
</evidence>
<dbReference type="Proteomes" id="UP001516023">
    <property type="component" value="Unassembled WGS sequence"/>
</dbReference>
<keyword evidence="1" id="KW-1133">Transmembrane helix</keyword>
<sequence>MSSSSIADTSANTAITPTAIQNPLGDDAARLFDCPTFSSWVRRRPIPTRLRQCGYPLRFSKYYNAALTQRLTLALFLALTLASSLGGVAADQTFTGQWNGEWLANSNGYNDYDYGDDGSESRVYSMW</sequence>
<comment type="caution">
    <text evidence="2">The sequence shown here is derived from an EMBL/GenBank/DDBJ whole genome shotgun (WGS) entry which is preliminary data.</text>
</comment>
<reference evidence="2 3" key="1">
    <citation type="journal article" date="2020" name="G3 (Bethesda)">
        <title>Improved Reference Genome for Cyclotella cryptica CCMP332, a Model for Cell Wall Morphogenesis, Salinity Adaptation, and Lipid Production in Diatoms (Bacillariophyta).</title>
        <authorList>
            <person name="Roberts W.R."/>
            <person name="Downey K.M."/>
            <person name="Ruck E.C."/>
            <person name="Traller J.C."/>
            <person name="Alverson A.J."/>
        </authorList>
    </citation>
    <scope>NUCLEOTIDE SEQUENCE [LARGE SCALE GENOMIC DNA]</scope>
    <source>
        <strain evidence="2 3">CCMP332</strain>
    </source>
</reference>
<dbReference type="EMBL" id="JABMIG020000262">
    <property type="protein sequence ID" value="KAL3783380.1"/>
    <property type="molecule type" value="Genomic_DNA"/>
</dbReference>
<organism evidence="2 3">
    <name type="scientific">Cyclotella cryptica</name>
    <dbReference type="NCBI Taxonomy" id="29204"/>
    <lineage>
        <taxon>Eukaryota</taxon>
        <taxon>Sar</taxon>
        <taxon>Stramenopiles</taxon>
        <taxon>Ochrophyta</taxon>
        <taxon>Bacillariophyta</taxon>
        <taxon>Coscinodiscophyceae</taxon>
        <taxon>Thalassiosirophycidae</taxon>
        <taxon>Stephanodiscales</taxon>
        <taxon>Stephanodiscaceae</taxon>
        <taxon>Cyclotella</taxon>
    </lineage>
</organism>
<proteinExistence type="predicted"/>
<evidence type="ECO:0000313" key="2">
    <source>
        <dbReference type="EMBL" id="KAL3783380.1"/>
    </source>
</evidence>
<feature type="transmembrane region" description="Helical" evidence="1">
    <location>
        <begin position="71"/>
        <end position="90"/>
    </location>
</feature>
<protein>
    <submittedName>
        <fullName evidence="2">Uncharacterized protein</fullName>
    </submittedName>
</protein>
<accession>A0ABD3P579</accession>
<keyword evidence="1" id="KW-0812">Transmembrane</keyword>
<keyword evidence="1" id="KW-0472">Membrane</keyword>